<feature type="compositionally biased region" description="Basic residues" evidence="2">
    <location>
        <begin position="917"/>
        <end position="929"/>
    </location>
</feature>
<protein>
    <submittedName>
        <fullName evidence="4">Uncharacterized protein</fullName>
    </submittedName>
</protein>
<evidence type="ECO:0000313" key="3">
    <source>
        <dbReference type="Proteomes" id="UP000887561"/>
    </source>
</evidence>
<accession>A0A915LE96</accession>
<sequence length="1024" mass="117632">MENQLLFLIKELPKDEEENVGEKEVREKQAGKQVGRTDEQVGEKQVGEKVGKQVGETYEHVRKQAVDLDIKTWDEQTIKKLEEKSKQNMDVFIDYINKLVCGKEKLEELKNKAKEIRKTVDANKHGNTNANSYVYAASLGYSLQAIERLSKFRKEADSILIKIVLLKKGYPINYFNFGEFLEKTNENFKELVKIGDGKFNLIKKEFNKLKEGIISSIEGKKEKNEWLNRKGELEYINEENEEKEILVEEKLKEMRENLIVEMPQRLKNSIDKIEEIKQVLKEGQMMENGLETSKKFLDETMKSHFIAMLEAFLISLKNNKELEDIKTSLLNGQELNKTEKKKIIKKLDTIKKEIKVENFKTCLDKLESIKTSFFSNEAKQMFIKEIAMFKKSLKKNKSFEEVLNKLELAKTSLLNLEDQTKLLDKLKNIKQVLEEKKGKNKVLELFEEVTNMLKKNKVYEMFFVNGTKTMITSLKEKEPYENVLNRLNVAIKRLTNCTIQINLLNELELTKQSFMKKESDERLFKHLEKLEQVLFKEGEILQIVNNLEEIKTKLEVEEDVITRESLINEELLTNLDQTVIRKLNIIIEKPGDNVGINNCAHWAIPIIGDSRNKIKNKDVEFINDLENYSIVATIEANQGLQKIDQKKLKKIKNTKNKPLLKNMLDLEKHLNESESVIKNFIELNAMIRIEDLAQIYRQIRLHSGRNKAVLELFKRTENLILTSKSTIKDVVNNNKGGKVAKEFEIGQQLLGVIIGGYSKKLDSQPEIYEKVDWGYLGQEAPEFSDTMSMLSSSTSMLDLGDLPMDQSLEDQLSTVDELPSMDEVSSPTNDSFFTSPSSKSSVGSDKELKFGSPASSTSFGSSPSMIELPKFGTFTSPSKSSVGSETELKSKFGSPASSTSFGSSPSMSDLSKFSGSTKKKPKKLSKQEKKKLKIHEEEVKKWNDWKFKDAGTVGQLKLLDVQKEAKNFFDWFNHVFSAIIKLDERNVQKFKENICEEEGMYCSPVSKIPEKIEGLIEEMNFLII</sequence>
<feature type="compositionally biased region" description="Low complexity" evidence="2">
    <location>
        <begin position="892"/>
        <end position="916"/>
    </location>
</feature>
<feature type="compositionally biased region" description="Low complexity" evidence="2">
    <location>
        <begin position="831"/>
        <end position="843"/>
    </location>
</feature>
<feature type="compositionally biased region" description="Basic and acidic residues" evidence="2">
    <location>
        <begin position="20"/>
        <end position="49"/>
    </location>
</feature>
<feature type="region of interest" description="Disordered" evidence="2">
    <location>
        <begin position="16"/>
        <end position="49"/>
    </location>
</feature>
<feature type="region of interest" description="Disordered" evidence="2">
    <location>
        <begin position="875"/>
        <end position="929"/>
    </location>
</feature>
<feature type="region of interest" description="Disordered" evidence="2">
    <location>
        <begin position="819"/>
        <end position="862"/>
    </location>
</feature>
<evidence type="ECO:0000256" key="1">
    <source>
        <dbReference type="SAM" id="Coils"/>
    </source>
</evidence>
<feature type="coiled-coil region" evidence="1">
    <location>
        <begin position="399"/>
        <end position="436"/>
    </location>
</feature>
<dbReference type="WBParaSite" id="scaffold10_cov225.g22">
    <property type="protein sequence ID" value="scaffold10_cov225.g22"/>
    <property type="gene ID" value="scaffold10_cov225.g22"/>
</dbReference>
<dbReference type="Proteomes" id="UP000887561">
    <property type="component" value="Unplaced"/>
</dbReference>
<name>A0A915LE96_MELJA</name>
<organism evidence="3 4">
    <name type="scientific">Meloidogyne javanica</name>
    <name type="common">Root-knot nematode worm</name>
    <dbReference type="NCBI Taxonomy" id="6303"/>
    <lineage>
        <taxon>Eukaryota</taxon>
        <taxon>Metazoa</taxon>
        <taxon>Ecdysozoa</taxon>
        <taxon>Nematoda</taxon>
        <taxon>Chromadorea</taxon>
        <taxon>Rhabditida</taxon>
        <taxon>Tylenchina</taxon>
        <taxon>Tylenchomorpha</taxon>
        <taxon>Tylenchoidea</taxon>
        <taxon>Meloidogynidae</taxon>
        <taxon>Meloidogyninae</taxon>
        <taxon>Meloidogyne</taxon>
        <taxon>Meloidogyne incognita group</taxon>
    </lineage>
</organism>
<evidence type="ECO:0000256" key="2">
    <source>
        <dbReference type="SAM" id="MobiDB-lite"/>
    </source>
</evidence>
<keyword evidence="3" id="KW-1185">Reference proteome</keyword>
<feature type="compositionally biased region" description="Low complexity" evidence="2">
    <location>
        <begin position="850"/>
        <end position="862"/>
    </location>
</feature>
<feature type="compositionally biased region" description="Polar residues" evidence="2">
    <location>
        <begin position="875"/>
        <end position="884"/>
    </location>
</feature>
<evidence type="ECO:0000313" key="4">
    <source>
        <dbReference type="WBParaSite" id="scaffold10_cov225.g22"/>
    </source>
</evidence>
<proteinExistence type="predicted"/>
<dbReference type="AlphaFoldDB" id="A0A915LE96"/>
<reference evidence="4" key="1">
    <citation type="submission" date="2022-11" db="UniProtKB">
        <authorList>
            <consortium name="WormBaseParasite"/>
        </authorList>
    </citation>
    <scope>IDENTIFICATION</scope>
</reference>
<keyword evidence="1" id="KW-0175">Coiled coil</keyword>